<evidence type="ECO:0000313" key="5">
    <source>
        <dbReference type="Proteomes" id="UP001204151"/>
    </source>
</evidence>
<proteinExistence type="predicted"/>
<evidence type="ECO:0000256" key="1">
    <source>
        <dbReference type="ARBA" id="ARBA00022729"/>
    </source>
</evidence>
<dbReference type="Gene3D" id="3.40.50.1820">
    <property type="entry name" value="alpha/beta hydrolase"/>
    <property type="match status" value="1"/>
</dbReference>
<reference evidence="4 5" key="1">
    <citation type="submission" date="2022-08" db="EMBL/GenBank/DDBJ databases">
        <title>Reclassification of Massilia species as members of the genera Telluria, Duganella, Pseudoduganella, Mokoshia gen. nov. and Zemynaea gen. nov. using orthogonal and non-orthogonal genome-based approaches.</title>
        <authorList>
            <person name="Bowman J.P."/>
        </authorList>
    </citation>
    <scope>NUCLEOTIDE SEQUENCE [LARGE SCALE GENOMIC DNA]</scope>
    <source>
        <strain evidence="4 5">JCM 31316</strain>
    </source>
</reference>
<sequence length="371" mass="40590">MAKRAPGVRLMRTLARAATTQQVALVKMLGSPATPTKKRKRKAAPRQPQPSSKTEHDPRSGPSAQGQWLAGRYPMPLRPGQAVVQHMSYWLYLPQPRSDSAATDGWPLIVMLHGCQQSATQFAEGTRMNRLAEQKGYAVLYPQQPMRVQAQRCWRWYERSVQQGGGETLALAGLIERVCEQHRIDRRRIYACGLSAGAAMAAVLAVNRPDLIAAVGMHSGPVFGAGHTPMGALHVMRHGAAVQSEAAILGVLARGPMPLMPALLIQGDDDSVVRPINQQQLARQWLQLNGLPDGPATRVAVKPAGRGARRNAHEIHDYVVGRKVVLRVVRIAGLGHAWSGGDPALRFNAEAGPDASRMLLEFLGRHRRQRR</sequence>
<evidence type="ECO:0000256" key="3">
    <source>
        <dbReference type="SAM" id="MobiDB-lite"/>
    </source>
</evidence>
<protein>
    <submittedName>
        <fullName evidence="4">PHB depolymerase family esterase</fullName>
    </submittedName>
</protein>
<dbReference type="PANTHER" id="PTHR43037">
    <property type="entry name" value="UNNAMED PRODUCT-RELATED"/>
    <property type="match status" value="1"/>
</dbReference>
<evidence type="ECO:0000313" key="4">
    <source>
        <dbReference type="EMBL" id="MCS0580708.1"/>
    </source>
</evidence>
<feature type="region of interest" description="Disordered" evidence="3">
    <location>
        <begin position="27"/>
        <end position="72"/>
    </location>
</feature>
<name>A0ABT1ZLD9_9BURK</name>
<gene>
    <name evidence="4" type="ORF">NX784_03800</name>
</gene>
<evidence type="ECO:0000256" key="2">
    <source>
        <dbReference type="ARBA" id="ARBA00022801"/>
    </source>
</evidence>
<dbReference type="RefSeq" id="WP_258815360.1">
    <property type="nucleotide sequence ID" value="NZ_JANUGW010000002.1"/>
</dbReference>
<dbReference type="InterPro" id="IPR050955">
    <property type="entry name" value="Plant_Biomass_Hydrol_Est"/>
</dbReference>
<dbReference type="EMBL" id="JANUGW010000002">
    <property type="protein sequence ID" value="MCS0580708.1"/>
    <property type="molecule type" value="Genomic_DNA"/>
</dbReference>
<dbReference type="Proteomes" id="UP001204151">
    <property type="component" value="Unassembled WGS sequence"/>
</dbReference>
<keyword evidence="2" id="KW-0378">Hydrolase</keyword>
<dbReference type="PANTHER" id="PTHR43037:SF1">
    <property type="entry name" value="BLL1128 PROTEIN"/>
    <property type="match status" value="1"/>
</dbReference>
<dbReference type="Pfam" id="PF10503">
    <property type="entry name" value="Esterase_PHB"/>
    <property type="match status" value="1"/>
</dbReference>
<dbReference type="InterPro" id="IPR029058">
    <property type="entry name" value="AB_hydrolase_fold"/>
</dbReference>
<keyword evidence="1" id="KW-0732">Signal</keyword>
<organism evidence="4 5">
    <name type="scientific">Massilia pinisoli</name>
    <dbReference type="NCBI Taxonomy" id="1772194"/>
    <lineage>
        <taxon>Bacteria</taxon>
        <taxon>Pseudomonadati</taxon>
        <taxon>Pseudomonadota</taxon>
        <taxon>Betaproteobacteria</taxon>
        <taxon>Burkholderiales</taxon>
        <taxon>Oxalobacteraceae</taxon>
        <taxon>Telluria group</taxon>
        <taxon>Massilia</taxon>
    </lineage>
</organism>
<keyword evidence="5" id="KW-1185">Reference proteome</keyword>
<comment type="caution">
    <text evidence="4">The sequence shown here is derived from an EMBL/GenBank/DDBJ whole genome shotgun (WGS) entry which is preliminary data.</text>
</comment>
<dbReference type="NCBIfam" id="TIGR01840">
    <property type="entry name" value="esterase_phb"/>
    <property type="match status" value="1"/>
</dbReference>
<dbReference type="SUPFAM" id="SSF53474">
    <property type="entry name" value="alpha/beta-Hydrolases"/>
    <property type="match status" value="1"/>
</dbReference>
<accession>A0ABT1ZLD9</accession>
<dbReference type="InterPro" id="IPR010126">
    <property type="entry name" value="Esterase_phb"/>
</dbReference>